<dbReference type="PANTHER" id="PTHR44140:SF2">
    <property type="entry name" value="LD25575P"/>
    <property type="match status" value="1"/>
</dbReference>
<protein>
    <submittedName>
        <fullName evidence="7">HSP70 family protein</fullName>
    </submittedName>
</protein>
<dbReference type="InterPro" id="IPR019734">
    <property type="entry name" value="TPR_rpt"/>
</dbReference>
<comment type="subcellular location">
    <subcellularLocation>
        <location evidence="1">Endoplasmic reticulum</location>
    </subcellularLocation>
</comment>
<sequence length="547" mass="62293">MLLIPKTINDNTLGKTSLLKSCTTPSIKVIFILLIITAICTIAQPQQKSKTAEEWIELGDKDFRNRDYQQAISKYTSALEVERENKRAYLKRAETYQLLKKFKFALSDVDSLINIQSDHTQALSMKGQLALSLGLFDQSVSAFNSLLKLKPSDDTKEKLKKALLGKSLYSEIVKNPESSDIQEKFDLNSNENSKRCVQVITKLLSEEVGARESVDLIIERAHCSLRSKLLQLLMQDIKTIYAKDNTNVQATILYSKYLYLLGDIETAKNTIKTKCLRVDPENRNCKELFKLFKQAERLNEQANNDFNSGNHNSAIKHFKEYIELMENDAKSILPGVDMIDVKVKTCQSYGEAQDHTNADEGIKLCTSVIDSLGNSDNSEYKMACLISRAQLHVTLDDFDKAKADANQVRESEHANKHQQKLQQILGRIQQQERINSQRDHYKALGFDRKNKDQVTLSDIKKAYRKLVKIYHPDKHKTQADKDKAAKKYKEITEAYEVLSDDSKRQRYDAGENDFQHGDQGGHHGGFQHGNPFGSFFQEGGGFRFHFG</sequence>
<name>D2V5T2_NAEGR</name>
<dbReference type="Gene3D" id="1.25.40.10">
    <property type="entry name" value="Tetratricopeptide repeat domain"/>
    <property type="match status" value="1"/>
</dbReference>
<dbReference type="OMA" id="PFAHFQH"/>
<dbReference type="GO" id="GO:0051787">
    <property type="term" value="F:misfolded protein binding"/>
    <property type="evidence" value="ECO:0007669"/>
    <property type="project" value="TreeGrafter"/>
</dbReference>
<dbReference type="GeneID" id="8849263"/>
<dbReference type="AlphaFoldDB" id="D2V5T2"/>
<dbReference type="PRINTS" id="PR00625">
    <property type="entry name" value="JDOMAIN"/>
</dbReference>
<accession>D2V5T2</accession>
<feature type="repeat" description="TPR" evidence="4">
    <location>
        <begin position="120"/>
        <end position="153"/>
    </location>
</feature>
<dbReference type="SMART" id="SM00271">
    <property type="entry name" value="DnaJ"/>
    <property type="match status" value="1"/>
</dbReference>
<dbReference type="SUPFAM" id="SSF48452">
    <property type="entry name" value="TPR-like"/>
    <property type="match status" value="2"/>
</dbReference>
<dbReference type="SMART" id="SM00028">
    <property type="entry name" value="TPR"/>
    <property type="match status" value="5"/>
</dbReference>
<evidence type="ECO:0000313" key="7">
    <source>
        <dbReference type="EMBL" id="EFC47849.1"/>
    </source>
</evidence>
<dbReference type="PROSITE" id="PS50076">
    <property type="entry name" value="DNAJ_2"/>
    <property type="match status" value="1"/>
</dbReference>
<dbReference type="Gene3D" id="1.10.287.110">
    <property type="entry name" value="DnaJ domain"/>
    <property type="match status" value="1"/>
</dbReference>
<dbReference type="Proteomes" id="UP000006671">
    <property type="component" value="Unassembled WGS sequence"/>
</dbReference>
<dbReference type="RefSeq" id="XP_002680593.1">
    <property type="nucleotide sequence ID" value="XM_002680547.1"/>
</dbReference>
<dbReference type="KEGG" id="ngr:NAEGRDRAFT_78697"/>
<evidence type="ECO:0000256" key="3">
    <source>
        <dbReference type="ARBA" id="ARBA00022824"/>
    </source>
</evidence>
<evidence type="ECO:0000256" key="1">
    <source>
        <dbReference type="ARBA" id="ARBA00004240"/>
    </source>
</evidence>
<dbReference type="STRING" id="5762.D2V5T2"/>
<feature type="compositionally biased region" description="Basic and acidic residues" evidence="5">
    <location>
        <begin position="502"/>
        <end position="521"/>
    </location>
</feature>
<dbReference type="PROSITE" id="PS50005">
    <property type="entry name" value="TPR"/>
    <property type="match status" value="2"/>
</dbReference>
<dbReference type="Pfam" id="PF00226">
    <property type="entry name" value="DnaJ"/>
    <property type="match status" value="1"/>
</dbReference>
<dbReference type="Pfam" id="PF13181">
    <property type="entry name" value="TPR_8"/>
    <property type="match status" value="1"/>
</dbReference>
<evidence type="ECO:0000256" key="4">
    <source>
        <dbReference type="PROSITE-ProRule" id="PRU00339"/>
    </source>
</evidence>
<keyword evidence="8" id="KW-1185">Reference proteome</keyword>
<dbReference type="InterPro" id="IPR011990">
    <property type="entry name" value="TPR-like_helical_dom_sf"/>
</dbReference>
<dbReference type="InterPro" id="IPR018253">
    <property type="entry name" value="DnaJ_domain_CS"/>
</dbReference>
<reference evidence="7 8" key="1">
    <citation type="journal article" date="2010" name="Cell">
        <title>The genome of Naegleria gruberi illuminates early eukaryotic versatility.</title>
        <authorList>
            <person name="Fritz-Laylin L.K."/>
            <person name="Prochnik S.E."/>
            <person name="Ginger M.L."/>
            <person name="Dacks J.B."/>
            <person name="Carpenter M.L."/>
            <person name="Field M.C."/>
            <person name="Kuo A."/>
            <person name="Paredez A."/>
            <person name="Chapman J."/>
            <person name="Pham J."/>
            <person name="Shu S."/>
            <person name="Neupane R."/>
            <person name="Cipriano M."/>
            <person name="Mancuso J."/>
            <person name="Tu H."/>
            <person name="Salamov A."/>
            <person name="Lindquist E."/>
            <person name="Shapiro H."/>
            <person name="Lucas S."/>
            <person name="Grigoriev I.V."/>
            <person name="Cande W.Z."/>
            <person name="Fulton C."/>
            <person name="Rokhsar D.S."/>
            <person name="Dawson S.C."/>
        </authorList>
    </citation>
    <scope>NUCLEOTIDE SEQUENCE [LARGE SCALE GENOMIC DNA]</scope>
    <source>
        <strain evidence="7 8">NEG-M</strain>
    </source>
</reference>
<dbReference type="VEuPathDB" id="AmoebaDB:NAEGRDRAFT_78697"/>
<dbReference type="OrthoDB" id="1726119at2759"/>
<proteinExistence type="predicted"/>
<dbReference type="GO" id="GO:0051087">
    <property type="term" value="F:protein-folding chaperone binding"/>
    <property type="evidence" value="ECO:0007669"/>
    <property type="project" value="TreeGrafter"/>
</dbReference>
<dbReference type="InterPro" id="IPR036869">
    <property type="entry name" value="J_dom_sf"/>
</dbReference>
<evidence type="ECO:0000256" key="2">
    <source>
        <dbReference type="ARBA" id="ARBA00022729"/>
    </source>
</evidence>
<dbReference type="EMBL" id="GG738853">
    <property type="protein sequence ID" value="EFC47849.1"/>
    <property type="molecule type" value="Genomic_DNA"/>
</dbReference>
<keyword evidence="4" id="KW-0802">TPR repeat</keyword>
<dbReference type="CDD" id="cd06257">
    <property type="entry name" value="DnaJ"/>
    <property type="match status" value="1"/>
</dbReference>
<dbReference type="FunCoup" id="D2V5T2">
    <property type="interactions" value="608"/>
</dbReference>
<dbReference type="PANTHER" id="PTHR44140">
    <property type="entry name" value="LD25575P"/>
    <property type="match status" value="1"/>
</dbReference>
<organism evidence="8">
    <name type="scientific">Naegleria gruberi</name>
    <name type="common">Amoeba</name>
    <dbReference type="NCBI Taxonomy" id="5762"/>
    <lineage>
        <taxon>Eukaryota</taxon>
        <taxon>Discoba</taxon>
        <taxon>Heterolobosea</taxon>
        <taxon>Tetramitia</taxon>
        <taxon>Eutetramitia</taxon>
        <taxon>Vahlkampfiidae</taxon>
        <taxon>Naegleria</taxon>
    </lineage>
</organism>
<dbReference type="GO" id="GO:0034975">
    <property type="term" value="P:protein folding in endoplasmic reticulum"/>
    <property type="evidence" value="ECO:0007669"/>
    <property type="project" value="TreeGrafter"/>
</dbReference>
<dbReference type="PROSITE" id="PS00636">
    <property type="entry name" value="DNAJ_1"/>
    <property type="match status" value="1"/>
</dbReference>
<dbReference type="InParanoid" id="D2V5T2"/>
<feature type="region of interest" description="Disordered" evidence="5">
    <location>
        <begin position="502"/>
        <end position="530"/>
    </location>
</feature>
<keyword evidence="2" id="KW-0732">Signal</keyword>
<evidence type="ECO:0000256" key="5">
    <source>
        <dbReference type="SAM" id="MobiDB-lite"/>
    </source>
</evidence>
<feature type="domain" description="J" evidence="6">
    <location>
        <begin position="439"/>
        <end position="511"/>
    </location>
</feature>
<dbReference type="GO" id="GO:0005783">
    <property type="term" value="C:endoplasmic reticulum"/>
    <property type="evidence" value="ECO:0007669"/>
    <property type="project" value="UniProtKB-SubCell"/>
</dbReference>
<keyword evidence="3" id="KW-0256">Endoplasmic reticulum</keyword>
<gene>
    <name evidence="7" type="ORF">NAEGRDRAFT_78697</name>
</gene>
<evidence type="ECO:0000313" key="8">
    <source>
        <dbReference type="Proteomes" id="UP000006671"/>
    </source>
</evidence>
<dbReference type="InterPro" id="IPR051727">
    <property type="entry name" value="DnaJ_C3_Co-chaperones"/>
</dbReference>
<dbReference type="InterPro" id="IPR001623">
    <property type="entry name" value="DnaJ_domain"/>
</dbReference>
<feature type="repeat" description="TPR" evidence="4">
    <location>
        <begin position="52"/>
        <end position="85"/>
    </location>
</feature>
<dbReference type="eggNOG" id="KOG0624">
    <property type="taxonomic scope" value="Eukaryota"/>
</dbReference>
<dbReference type="SUPFAM" id="SSF46565">
    <property type="entry name" value="Chaperone J-domain"/>
    <property type="match status" value="1"/>
</dbReference>
<evidence type="ECO:0000259" key="6">
    <source>
        <dbReference type="PROSITE" id="PS50076"/>
    </source>
</evidence>